<accession>A0ABQ9P312</accession>
<organism evidence="1 2">
    <name type="scientific">Coniosporium apollinis</name>
    <dbReference type="NCBI Taxonomy" id="61459"/>
    <lineage>
        <taxon>Eukaryota</taxon>
        <taxon>Fungi</taxon>
        <taxon>Dikarya</taxon>
        <taxon>Ascomycota</taxon>
        <taxon>Pezizomycotina</taxon>
        <taxon>Dothideomycetes</taxon>
        <taxon>Dothideomycetes incertae sedis</taxon>
        <taxon>Coniosporium</taxon>
    </lineage>
</organism>
<proteinExistence type="predicted"/>
<name>A0ABQ9P312_9PEZI</name>
<keyword evidence="2" id="KW-1185">Reference proteome</keyword>
<evidence type="ECO:0000313" key="1">
    <source>
        <dbReference type="EMBL" id="KAJ9666757.1"/>
    </source>
</evidence>
<dbReference type="Proteomes" id="UP001172684">
    <property type="component" value="Unassembled WGS sequence"/>
</dbReference>
<reference evidence="1" key="1">
    <citation type="submission" date="2022-10" db="EMBL/GenBank/DDBJ databases">
        <title>Culturing micro-colonial fungi from biological soil crusts in the Mojave desert and describing Neophaeococcomyces mojavensis, and introducing the new genera and species Taxawa tesnikishii.</title>
        <authorList>
            <person name="Kurbessoian T."/>
            <person name="Stajich J.E."/>
        </authorList>
    </citation>
    <scope>NUCLEOTIDE SEQUENCE</scope>
    <source>
        <strain evidence="1">TK_1</strain>
    </source>
</reference>
<protein>
    <submittedName>
        <fullName evidence="1">Uncharacterized protein</fullName>
    </submittedName>
</protein>
<gene>
    <name evidence="1" type="ORF">H2201_003161</name>
</gene>
<evidence type="ECO:0000313" key="2">
    <source>
        <dbReference type="Proteomes" id="UP001172684"/>
    </source>
</evidence>
<sequence>MALASSYLRVSDRETKQQELQALSIIAVQDVSVAVLELTRWVKEGVEAEGISKISPLVMDCLYQAAANFAWLNMENRQEVHFQNLLDIKGALGILGTRWNAAKEYVKILEDKMP</sequence>
<dbReference type="EMBL" id="JAPDRL010000017">
    <property type="protein sequence ID" value="KAJ9666757.1"/>
    <property type="molecule type" value="Genomic_DNA"/>
</dbReference>
<comment type="caution">
    <text evidence="1">The sequence shown here is derived from an EMBL/GenBank/DDBJ whole genome shotgun (WGS) entry which is preliminary data.</text>
</comment>